<evidence type="ECO:0000256" key="3">
    <source>
        <dbReference type="PROSITE-ProRule" id="PRU00175"/>
    </source>
</evidence>
<organism evidence="6 7">
    <name type="scientific">Frankliniella fusca</name>
    <dbReference type="NCBI Taxonomy" id="407009"/>
    <lineage>
        <taxon>Eukaryota</taxon>
        <taxon>Metazoa</taxon>
        <taxon>Ecdysozoa</taxon>
        <taxon>Arthropoda</taxon>
        <taxon>Hexapoda</taxon>
        <taxon>Insecta</taxon>
        <taxon>Pterygota</taxon>
        <taxon>Neoptera</taxon>
        <taxon>Paraneoptera</taxon>
        <taxon>Thysanoptera</taxon>
        <taxon>Terebrantia</taxon>
        <taxon>Thripoidea</taxon>
        <taxon>Thripidae</taxon>
        <taxon>Frankliniella</taxon>
    </lineage>
</organism>
<reference evidence="6" key="2">
    <citation type="journal article" date="2023" name="BMC Genomics">
        <title>Pest status, molecular evolution, and epigenetic factors derived from the genome assembly of Frankliniella fusca, a thysanopteran phytovirus vector.</title>
        <authorList>
            <person name="Catto M.A."/>
            <person name="Labadie P.E."/>
            <person name="Jacobson A.L."/>
            <person name="Kennedy G.G."/>
            <person name="Srinivasan R."/>
            <person name="Hunt B.G."/>
        </authorList>
    </citation>
    <scope>NUCLEOTIDE SEQUENCE</scope>
    <source>
        <strain evidence="6">PL_HMW_Pooled</strain>
    </source>
</reference>
<evidence type="ECO:0000313" key="6">
    <source>
        <dbReference type="EMBL" id="KAK3916886.1"/>
    </source>
</evidence>
<evidence type="ECO:0000313" key="7">
    <source>
        <dbReference type="Proteomes" id="UP001219518"/>
    </source>
</evidence>
<protein>
    <submittedName>
        <fullName evidence="6">RNA-binding E3 ubiquitin-protein ligase MEX3C</fullName>
    </submittedName>
</protein>
<feature type="domain" description="RING-type" evidence="5">
    <location>
        <begin position="125"/>
        <end position="165"/>
    </location>
</feature>
<dbReference type="SUPFAM" id="SSF57850">
    <property type="entry name" value="RING/U-box"/>
    <property type="match status" value="1"/>
</dbReference>
<dbReference type="Proteomes" id="UP001219518">
    <property type="component" value="Unassembled WGS sequence"/>
</dbReference>
<gene>
    <name evidence="6" type="ORF">KUF71_006444</name>
</gene>
<name>A0AAE1H8U9_9NEOP</name>
<sequence>MVQPQYNPYFSAPGAMWQNYWQPAQPHPHPVTGMQMAYMQQQPINANAAMYYQQPQSSSAGAPVPERAAGTPNVKNPRGRPKKRKSTDKDPDYLPPDTKETQSSLEIPKRTALDVSIADSNRTKCAICSFWVGRYLLAPCYHYSFCIECIEKSVNQKSPVCPVCSTPIEKFVLGCRSTFQDTLILKTIRILPI</sequence>
<proteinExistence type="predicted"/>
<accession>A0AAE1H8U9</accession>
<dbReference type="GO" id="GO:0008270">
    <property type="term" value="F:zinc ion binding"/>
    <property type="evidence" value="ECO:0007669"/>
    <property type="project" value="UniProtKB-KW"/>
</dbReference>
<dbReference type="Gene3D" id="3.30.40.10">
    <property type="entry name" value="Zinc/RING finger domain, C3HC4 (zinc finger)"/>
    <property type="match status" value="1"/>
</dbReference>
<keyword evidence="1 3" id="KW-0479">Metal-binding</keyword>
<dbReference type="SMART" id="SM00184">
    <property type="entry name" value="RING"/>
    <property type="match status" value="1"/>
</dbReference>
<dbReference type="EMBL" id="JAHWGI010000635">
    <property type="protein sequence ID" value="KAK3916886.1"/>
    <property type="molecule type" value="Genomic_DNA"/>
</dbReference>
<dbReference type="InterPro" id="IPR013083">
    <property type="entry name" value="Znf_RING/FYVE/PHD"/>
</dbReference>
<dbReference type="InterPro" id="IPR001841">
    <property type="entry name" value="Znf_RING"/>
</dbReference>
<evidence type="ECO:0000256" key="2">
    <source>
        <dbReference type="ARBA" id="ARBA00022833"/>
    </source>
</evidence>
<keyword evidence="2" id="KW-0862">Zinc</keyword>
<reference evidence="6" key="1">
    <citation type="submission" date="2021-07" db="EMBL/GenBank/DDBJ databases">
        <authorList>
            <person name="Catto M.A."/>
            <person name="Jacobson A."/>
            <person name="Kennedy G."/>
            <person name="Labadie P."/>
            <person name="Hunt B.G."/>
            <person name="Srinivasan R."/>
        </authorList>
    </citation>
    <scope>NUCLEOTIDE SEQUENCE</scope>
    <source>
        <strain evidence="6">PL_HMW_Pooled</strain>
        <tissue evidence="6">Head</tissue>
    </source>
</reference>
<dbReference type="AlphaFoldDB" id="A0AAE1H8U9"/>
<feature type="region of interest" description="Disordered" evidence="4">
    <location>
        <begin position="55"/>
        <end position="104"/>
    </location>
</feature>
<dbReference type="PROSITE" id="PS50089">
    <property type="entry name" value="ZF_RING_2"/>
    <property type="match status" value="1"/>
</dbReference>
<evidence type="ECO:0000259" key="5">
    <source>
        <dbReference type="PROSITE" id="PS50089"/>
    </source>
</evidence>
<feature type="compositionally biased region" description="Basic residues" evidence="4">
    <location>
        <begin position="77"/>
        <end position="86"/>
    </location>
</feature>
<evidence type="ECO:0000256" key="1">
    <source>
        <dbReference type="ARBA" id="ARBA00022771"/>
    </source>
</evidence>
<keyword evidence="1 3" id="KW-0863">Zinc-finger</keyword>
<comment type="caution">
    <text evidence="6">The sequence shown here is derived from an EMBL/GenBank/DDBJ whole genome shotgun (WGS) entry which is preliminary data.</text>
</comment>
<feature type="compositionally biased region" description="Basic and acidic residues" evidence="4">
    <location>
        <begin position="87"/>
        <end position="100"/>
    </location>
</feature>
<keyword evidence="7" id="KW-1185">Reference proteome</keyword>
<dbReference type="Pfam" id="PF13920">
    <property type="entry name" value="zf-C3HC4_3"/>
    <property type="match status" value="1"/>
</dbReference>
<evidence type="ECO:0000256" key="4">
    <source>
        <dbReference type="SAM" id="MobiDB-lite"/>
    </source>
</evidence>